<dbReference type="Proteomes" id="UP001642720">
    <property type="component" value="Unassembled WGS sequence"/>
</dbReference>
<feature type="non-terminal residue" evidence="4">
    <location>
        <position position="1"/>
    </location>
</feature>
<feature type="domain" description="Xylanolytic transcriptional activator regulatory" evidence="3">
    <location>
        <begin position="403"/>
        <end position="475"/>
    </location>
</feature>
<evidence type="ECO:0000256" key="1">
    <source>
        <dbReference type="ARBA" id="ARBA00023242"/>
    </source>
</evidence>
<dbReference type="InterPro" id="IPR007219">
    <property type="entry name" value="XnlR_reg_dom"/>
</dbReference>
<dbReference type="CDD" id="cd02440">
    <property type="entry name" value="AdoMet_MTases"/>
    <property type="match status" value="1"/>
</dbReference>
<evidence type="ECO:0000259" key="3">
    <source>
        <dbReference type="SMART" id="SM00906"/>
    </source>
</evidence>
<dbReference type="PANTHER" id="PTHR31668:SF4">
    <property type="entry name" value="TRANSCRIPTIONAL ACTIVATOR PROTEIN DAL81"/>
    <property type="match status" value="1"/>
</dbReference>
<dbReference type="InterPro" id="IPR029063">
    <property type="entry name" value="SAM-dependent_MTases_sf"/>
</dbReference>
<name>A0ABY2H019_9HYPO</name>
<dbReference type="Pfam" id="PF01564">
    <property type="entry name" value="Spermine_synth"/>
    <property type="match status" value="1"/>
</dbReference>
<keyword evidence="5" id="KW-1185">Reference proteome</keyword>
<dbReference type="CDD" id="cd12148">
    <property type="entry name" value="fungal_TF_MHR"/>
    <property type="match status" value="1"/>
</dbReference>
<feature type="compositionally biased region" description="Pro residues" evidence="2">
    <location>
        <begin position="83"/>
        <end position="93"/>
    </location>
</feature>
<accession>A0ABY2H019</accession>
<dbReference type="InterPro" id="IPR050797">
    <property type="entry name" value="Carb_Metab_Trans_Reg"/>
</dbReference>
<feature type="region of interest" description="Disordered" evidence="2">
    <location>
        <begin position="79"/>
        <end position="98"/>
    </location>
</feature>
<protein>
    <submittedName>
        <fullName evidence="4">Transcriptional activator protein DAL81</fullName>
    </submittedName>
</protein>
<gene>
    <name evidence="4" type="ORF">CCMA1212_006648</name>
</gene>
<feature type="region of interest" description="Disordered" evidence="2">
    <location>
        <begin position="107"/>
        <end position="129"/>
    </location>
</feature>
<dbReference type="EMBL" id="PPTA01000009">
    <property type="protein sequence ID" value="TFB01122.1"/>
    <property type="molecule type" value="Genomic_DNA"/>
</dbReference>
<feature type="region of interest" description="Disordered" evidence="2">
    <location>
        <begin position="749"/>
        <end position="773"/>
    </location>
</feature>
<dbReference type="NCBIfam" id="NF037959">
    <property type="entry name" value="MFS_SpdSyn"/>
    <property type="match status" value="1"/>
</dbReference>
<comment type="caution">
    <text evidence="4">The sequence shown here is derived from an EMBL/GenBank/DDBJ whole genome shotgun (WGS) entry which is preliminary data.</text>
</comment>
<feature type="region of interest" description="Disordered" evidence="2">
    <location>
        <begin position="159"/>
        <end position="202"/>
    </location>
</feature>
<dbReference type="PANTHER" id="PTHR31668">
    <property type="entry name" value="GLUCOSE TRANSPORT TRANSCRIPTION REGULATOR RGT1-RELATED-RELATED"/>
    <property type="match status" value="1"/>
</dbReference>
<dbReference type="SUPFAM" id="SSF53335">
    <property type="entry name" value="S-adenosyl-L-methionine-dependent methyltransferases"/>
    <property type="match status" value="1"/>
</dbReference>
<dbReference type="Gene3D" id="3.40.50.150">
    <property type="entry name" value="Vaccinia Virus protein VP39"/>
    <property type="match status" value="1"/>
</dbReference>
<keyword evidence="1" id="KW-0539">Nucleus</keyword>
<reference evidence="4 5" key="1">
    <citation type="submission" date="2018-01" db="EMBL/GenBank/DDBJ databases">
        <title>Genome characterization of the sugarcane-associated fungus Trichoderma ghanense CCMA-1212 and their application in lignocelulose bioconversion.</title>
        <authorList>
            <person name="Steindorff A.S."/>
            <person name="Mendes T.D."/>
            <person name="Vilela E.S.D."/>
            <person name="Rodrigues D.S."/>
            <person name="Formighieri E.F."/>
            <person name="Melo I.S."/>
            <person name="Favaro L.C.L."/>
        </authorList>
    </citation>
    <scope>NUCLEOTIDE SEQUENCE [LARGE SCALE GENOMIC DNA]</scope>
    <source>
        <strain evidence="4 5">CCMA-1212</strain>
    </source>
</reference>
<organism evidence="4 5">
    <name type="scientific">Trichoderma ghanense</name>
    <dbReference type="NCBI Taxonomy" id="65468"/>
    <lineage>
        <taxon>Eukaryota</taxon>
        <taxon>Fungi</taxon>
        <taxon>Dikarya</taxon>
        <taxon>Ascomycota</taxon>
        <taxon>Pezizomycotina</taxon>
        <taxon>Sordariomycetes</taxon>
        <taxon>Hypocreomycetidae</taxon>
        <taxon>Hypocreales</taxon>
        <taxon>Hypocreaceae</taxon>
        <taxon>Trichoderma</taxon>
    </lineage>
</organism>
<evidence type="ECO:0000313" key="5">
    <source>
        <dbReference type="Proteomes" id="UP001642720"/>
    </source>
</evidence>
<proteinExistence type="predicted"/>
<evidence type="ECO:0000313" key="4">
    <source>
        <dbReference type="EMBL" id="TFB01122.1"/>
    </source>
</evidence>
<feature type="compositionally biased region" description="Low complexity" evidence="2">
    <location>
        <begin position="189"/>
        <end position="202"/>
    </location>
</feature>
<feature type="compositionally biased region" description="Acidic residues" evidence="2">
    <location>
        <begin position="763"/>
        <end position="773"/>
    </location>
</feature>
<feature type="compositionally biased region" description="Polar residues" evidence="2">
    <location>
        <begin position="749"/>
        <end position="759"/>
    </location>
</feature>
<sequence>SPSCWSGLVSPAFTYLQHSTYLYAAHNTYISRSTFVGFYWIPPRYGPTPSPYAHTHELVLVLTGPAMAHDAPIQRTAPIAIAPKPPRPEPLPLPRRQNSSHRFEIGPASLRGRGSVDSGSFSGAASPPCQACRFSGTRCTVAEDDDGCMPCQLNGTECSLVAPSPQTRKRKLNGDSADESVKRGSPGIASRRNNNSSLSSTAASSSFLEDMANVGGPTMLKRTLGLQEDRYSQYIGPTTDFEPSLINLSPFDTHDESLLARGTLRKVSDSDTFLMLPDQNTPGYDHVVEDLDAIEAIVAPNGRKLVDLYFRVVHPGMPIIQKTVFMEKYERSYREFSPPILAAVYILAINWWDHHDELSKLPRPDVRALERLVRSTLEDAMYRPKLSTVQAGLLLSQRPEGDQWAPTAQLVAIAQELGLHLDCSGWKIPPWEKGLRRRLAWALYMQDKWGALVHGRPSHIFPSNWAVRPLRANDFPDVEWDENDQEERQDIEKGRLVFTRFVQLSEILSVILDTFYTLQAMQTVANAGSGGTQLVLSLAKPIQLRLKDWYAGLPTNIRLDSYSASKMSSRLSCVGYLHLGYFATEITLHRRIIRSLASNSSSVDSYVQHICRSAAKARLISAMDFVNRLMPNHIQSFWYFASKTNFALIGTFGSLLWATSPGREEAEWYRRRLGEYRWTLSVSCKPGQSKGLTEFAMTMLDISTGLLKQLPEKPSMSRTGSMADFSAMSMPSSYSGGVNILGSFSNLPSTDVSGVQSPRSESESSDEGMEDDDYATPIGLGIGTTPSALVSHGVETTVVEIDPAVYEFAQKYFQLRENHPPVIDDAVKYTNKAANETKEVYDYIVHDVFTGGVEPVALFTYEFLNNLYTLLKPDGVIAINYAGDLMLPTSKTIVRTILKNFPTCRLFRENPPDKRVVAETGTDFTNVVIFCRKAKGKLTFRDPVPGDYLNSPSRQSFLTPQHEILPRELFALGKDEEGNILYRNGTDKASEGQLANAIGHWAVMRTALPARFWENW</sequence>
<dbReference type="SMART" id="SM00906">
    <property type="entry name" value="Fungal_trans"/>
    <property type="match status" value="1"/>
</dbReference>
<dbReference type="RefSeq" id="XP_073557323.1">
    <property type="nucleotide sequence ID" value="XM_073703856.1"/>
</dbReference>
<dbReference type="Pfam" id="PF04082">
    <property type="entry name" value="Fungal_trans"/>
    <property type="match status" value="1"/>
</dbReference>
<dbReference type="GeneID" id="300578306"/>
<evidence type="ECO:0000256" key="2">
    <source>
        <dbReference type="SAM" id="MobiDB-lite"/>
    </source>
</evidence>